<organism evidence="2 3">
    <name type="scientific">Dissophora globulifera</name>
    <dbReference type="NCBI Taxonomy" id="979702"/>
    <lineage>
        <taxon>Eukaryota</taxon>
        <taxon>Fungi</taxon>
        <taxon>Fungi incertae sedis</taxon>
        <taxon>Mucoromycota</taxon>
        <taxon>Mortierellomycotina</taxon>
        <taxon>Mortierellomycetes</taxon>
        <taxon>Mortierellales</taxon>
        <taxon>Mortierellaceae</taxon>
        <taxon>Dissophora</taxon>
    </lineage>
</organism>
<dbReference type="OrthoDB" id="2339012at2759"/>
<dbReference type="AlphaFoldDB" id="A0A9P6UVW7"/>
<reference evidence="2" key="1">
    <citation type="journal article" date="2020" name="Fungal Divers.">
        <title>Resolving the Mortierellaceae phylogeny through synthesis of multi-gene phylogenetics and phylogenomics.</title>
        <authorList>
            <person name="Vandepol N."/>
            <person name="Liber J."/>
            <person name="Desiro A."/>
            <person name="Na H."/>
            <person name="Kennedy M."/>
            <person name="Barry K."/>
            <person name="Grigoriev I.V."/>
            <person name="Miller A.N."/>
            <person name="O'Donnell K."/>
            <person name="Stajich J.E."/>
            <person name="Bonito G."/>
        </authorList>
    </citation>
    <scope>NUCLEOTIDE SEQUENCE</scope>
    <source>
        <strain evidence="2">REB-010B</strain>
    </source>
</reference>
<comment type="caution">
    <text evidence="2">The sequence shown here is derived from an EMBL/GenBank/DDBJ whole genome shotgun (WGS) entry which is preliminary data.</text>
</comment>
<feature type="region of interest" description="Disordered" evidence="1">
    <location>
        <begin position="113"/>
        <end position="166"/>
    </location>
</feature>
<dbReference type="Proteomes" id="UP000738325">
    <property type="component" value="Unassembled WGS sequence"/>
</dbReference>
<proteinExistence type="predicted"/>
<feature type="compositionally biased region" description="Low complexity" evidence="1">
    <location>
        <begin position="153"/>
        <end position="165"/>
    </location>
</feature>
<feature type="compositionally biased region" description="Basic and acidic residues" evidence="1">
    <location>
        <begin position="228"/>
        <end position="248"/>
    </location>
</feature>
<gene>
    <name evidence="2" type="ORF">BGZ99_002889</name>
</gene>
<evidence type="ECO:0000256" key="1">
    <source>
        <dbReference type="SAM" id="MobiDB-lite"/>
    </source>
</evidence>
<evidence type="ECO:0000313" key="3">
    <source>
        <dbReference type="Proteomes" id="UP000738325"/>
    </source>
</evidence>
<sequence>MAFALRSINMGLPRIPMSRIPLVAFANTQVHAAPANTNKHLNYSHSDRTSAYSSSSSSWNKAVDHREHSSNNIDKSTKEYLREVKQFENAEDELMMELGLAMNSVSHHLDNISGQKKRNAMDRAASAEAAKHVAHSNNSSGGKVTQPRRGNGSSVLSSTTTTTFEETLEEQVRADVIHPGTKRNRHLTEDHHREMVSSLMDELKGDQEPTNLSQHASDAIRMVESHSMLKQDKAPVHAVRDEDPDAKHTRSHKRK</sequence>
<protein>
    <submittedName>
        <fullName evidence="2">Uncharacterized protein</fullName>
    </submittedName>
</protein>
<name>A0A9P6UVW7_9FUNG</name>
<dbReference type="EMBL" id="JAAAIP010000193">
    <property type="protein sequence ID" value="KAG0323213.1"/>
    <property type="molecule type" value="Genomic_DNA"/>
</dbReference>
<accession>A0A9P6UVW7</accession>
<keyword evidence="3" id="KW-1185">Reference proteome</keyword>
<evidence type="ECO:0000313" key="2">
    <source>
        <dbReference type="EMBL" id="KAG0323213.1"/>
    </source>
</evidence>
<feature type="region of interest" description="Disordered" evidence="1">
    <location>
        <begin position="228"/>
        <end position="255"/>
    </location>
</feature>